<dbReference type="Proteomes" id="UP000005237">
    <property type="component" value="Unassembled WGS sequence"/>
</dbReference>
<reference evidence="2" key="1">
    <citation type="submission" date="2010-08" db="EMBL/GenBank/DDBJ databases">
        <authorList>
            <consortium name="Caenorhabditis japonica Sequencing Consortium"/>
            <person name="Wilson R.K."/>
        </authorList>
    </citation>
    <scope>NUCLEOTIDE SEQUENCE [LARGE SCALE GENOMIC DNA]</scope>
    <source>
        <strain evidence="2">DF5081</strain>
    </source>
</reference>
<name>A0A8R1IQV3_CAEJA</name>
<dbReference type="EnsemblMetazoa" id="CJA40108.1">
    <property type="protein sequence ID" value="CJA40108.1"/>
    <property type="gene ID" value="WBGene00215956"/>
</dbReference>
<reference evidence="1" key="2">
    <citation type="submission" date="2022-06" db="UniProtKB">
        <authorList>
            <consortium name="EnsemblMetazoa"/>
        </authorList>
    </citation>
    <scope>IDENTIFICATION</scope>
    <source>
        <strain evidence="1">DF5081</strain>
    </source>
</reference>
<dbReference type="Gene3D" id="3.30.420.10">
    <property type="entry name" value="Ribonuclease H-like superfamily/Ribonuclease H"/>
    <property type="match status" value="1"/>
</dbReference>
<proteinExistence type="predicted"/>
<sequence length="143" mass="16339">MTQLGFSTLPMSRRITRSRCCVRNYARDTMAHGSAKPTGRPRILNDRDKRSALIDNELVFHEKDQSPCLTSQSPDLNPVENVWALLARAVYRHGKQFQTVGELKDAVTEEWDKLQSSYLESLTQSMSNRLCQVMQKFVGPTSY</sequence>
<protein>
    <recommendedName>
        <fullName evidence="3">Tc1-like transposase DDE domain-containing protein</fullName>
    </recommendedName>
</protein>
<organism evidence="1 2">
    <name type="scientific">Caenorhabditis japonica</name>
    <dbReference type="NCBI Taxonomy" id="281687"/>
    <lineage>
        <taxon>Eukaryota</taxon>
        <taxon>Metazoa</taxon>
        <taxon>Ecdysozoa</taxon>
        <taxon>Nematoda</taxon>
        <taxon>Chromadorea</taxon>
        <taxon>Rhabditida</taxon>
        <taxon>Rhabditina</taxon>
        <taxon>Rhabditomorpha</taxon>
        <taxon>Rhabditoidea</taxon>
        <taxon>Rhabditidae</taxon>
        <taxon>Peloderinae</taxon>
        <taxon>Caenorhabditis</taxon>
    </lineage>
</organism>
<dbReference type="AlphaFoldDB" id="A0A8R1IQV3"/>
<dbReference type="Gene3D" id="1.10.10.60">
    <property type="entry name" value="Homeodomain-like"/>
    <property type="match status" value="1"/>
</dbReference>
<evidence type="ECO:0008006" key="3">
    <source>
        <dbReference type="Google" id="ProtNLM"/>
    </source>
</evidence>
<dbReference type="InterPro" id="IPR036397">
    <property type="entry name" value="RNaseH_sf"/>
</dbReference>
<keyword evidence="2" id="KW-1185">Reference proteome</keyword>
<accession>A0A8R1IQV3</accession>
<evidence type="ECO:0000313" key="2">
    <source>
        <dbReference type="Proteomes" id="UP000005237"/>
    </source>
</evidence>
<evidence type="ECO:0000313" key="1">
    <source>
        <dbReference type="EnsemblMetazoa" id="CJA40108.1"/>
    </source>
</evidence>
<dbReference type="GO" id="GO:0003676">
    <property type="term" value="F:nucleic acid binding"/>
    <property type="evidence" value="ECO:0007669"/>
    <property type="project" value="InterPro"/>
</dbReference>